<evidence type="ECO:0000313" key="10">
    <source>
        <dbReference type="Proteomes" id="UP000649829"/>
    </source>
</evidence>
<dbReference type="NCBIfam" id="TIGR01844">
    <property type="entry name" value="type_I_sec_TolC"/>
    <property type="match status" value="1"/>
</dbReference>
<evidence type="ECO:0000256" key="1">
    <source>
        <dbReference type="ARBA" id="ARBA00004442"/>
    </source>
</evidence>
<dbReference type="InterPro" id="IPR003423">
    <property type="entry name" value="OMP_efflux"/>
</dbReference>
<organism evidence="9 10">
    <name type="scientific">Pseudooceanicola nanhaiensis</name>
    <dbReference type="NCBI Taxonomy" id="375761"/>
    <lineage>
        <taxon>Bacteria</taxon>
        <taxon>Pseudomonadati</taxon>
        <taxon>Pseudomonadota</taxon>
        <taxon>Alphaproteobacteria</taxon>
        <taxon>Rhodobacterales</taxon>
        <taxon>Paracoccaceae</taxon>
        <taxon>Pseudooceanicola</taxon>
    </lineage>
</organism>
<dbReference type="GO" id="GO:0009279">
    <property type="term" value="C:cell outer membrane"/>
    <property type="evidence" value="ECO:0007669"/>
    <property type="project" value="UniProtKB-SubCell"/>
</dbReference>
<dbReference type="InterPro" id="IPR010130">
    <property type="entry name" value="T1SS_OMP_TolC"/>
</dbReference>
<evidence type="ECO:0000313" key="9">
    <source>
        <dbReference type="EMBL" id="GGM02680.1"/>
    </source>
</evidence>
<feature type="chain" id="PRO_5037939275" evidence="8">
    <location>
        <begin position="24"/>
        <end position="470"/>
    </location>
</feature>
<gene>
    <name evidence="9" type="ORF">GCM10011534_25620</name>
</gene>
<name>A0A917WGP2_9RHOB</name>
<dbReference type="InterPro" id="IPR051906">
    <property type="entry name" value="TolC-like"/>
</dbReference>
<evidence type="ECO:0000256" key="8">
    <source>
        <dbReference type="SAM" id="SignalP"/>
    </source>
</evidence>
<reference evidence="9" key="2">
    <citation type="submission" date="2020-09" db="EMBL/GenBank/DDBJ databases">
        <authorList>
            <person name="Sun Q."/>
            <person name="Zhou Y."/>
        </authorList>
    </citation>
    <scope>NUCLEOTIDE SEQUENCE</scope>
    <source>
        <strain evidence="9">CGMCC 1.6293</strain>
    </source>
</reference>
<sequence>MNRIKSGLASAALTLGLALSATASGAETLGAALTSAYNTSGLLEQNRALLRAADESVAQALSALRPVVQWSASANQRFTESASAATGFASVSAEPASVSLELSASLLLYDFGASQVGIDIAKESVLSTRYSLIGVEQQVLLRAAAAFFQVQRASEFVSVRESNLRLIRQELRAAQDRFEVGEVTRTDVSLAEARLAAAQSALSAAQGGLNQARIEYVAAVGREPSNLQTPASLPALPPTVQAAMAAAAVNHPSVLAAQKDVKVSELNVVAADLALRPSINLSTSYGVTEDLNDSGNSRGLTIGVGASQTIYAGGRLSSLQRQAMQRRDATRSNLHVVVDNVRSDAGNAYSNVLVARASRDAGTQQVRAAQVAFDGVREETSLGARTTLDVLNAQQDLLQARVDLISARIDEYVGAYQLLAATGQLTAEKLGLPVQIYDPAAYYNLVKDAPAGLSKRGQQLDKVLRRIGKQ</sequence>
<dbReference type="PANTHER" id="PTHR30026:SF22">
    <property type="entry name" value="OUTER MEMBRANE EFFLUX PROTEIN"/>
    <property type="match status" value="1"/>
</dbReference>
<evidence type="ECO:0000256" key="6">
    <source>
        <dbReference type="ARBA" id="ARBA00023136"/>
    </source>
</evidence>
<evidence type="ECO:0000256" key="7">
    <source>
        <dbReference type="ARBA" id="ARBA00023237"/>
    </source>
</evidence>
<accession>A0A917WGP2</accession>
<protein>
    <submittedName>
        <fullName evidence="9">Transporter</fullName>
    </submittedName>
</protein>
<proteinExistence type="inferred from homology"/>
<dbReference type="GO" id="GO:0015288">
    <property type="term" value="F:porin activity"/>
    <property type="evidence" value="ECO:0007669"/>
    <property type="project" value="TreeGrafter"/>
</dbReference>
<dbReference type="Proteomes" id="UP000649829">
    <property type="component" value="Unassembled WGS sequence"/>
</dbReference>
<dbReference type="SUPFAM" id="SSF56954">
    <property type="entry name" value="Outer membrane efflux proteins (OEP)"/>
    <property type="match status" value="1"/>
</dbReference>
<evidence type="ECO:0000256" key="3">
    <source>
        <dbReference type="ARBA" id="ARBA00022448"/>
    </source>
</evidence>
<keyword evidence="4" id="KW-1134">Transmembrane beta strand</keyword>
<dbReference type="AlphaFoldDB" id="A0A917WGP2"/>
<dbReference type="GO" id="GO:0015562">
    <property type="term" value="F:efflux transmembrane transporter activity"/>
    <property type="evidence" value="ECO:0007669"/>
    <property type="project" value="InterPro"/>
</dbReference>
<evidence type="ECO:0000256" key="5">
    <source>
        <dbReference type="ARBA" id="ARBA00022692"/>
    </source>
</evidence>
<keyword evidence="6" id="KW-0472">Membrane</keyword>
<dbReference type="Gene3D" id="1.20.1600.10">
    <property type="entry name" value="Outer membrane efflux proteins (OEP)"/>
    <property type="match status" value="1"/>
</dbReference>
<comment type="caution">
    <text evidence="9">The sequence shown here is derived from an EMBL/GenBank/DDBJ whole genome shotgun (WGS) entry which is preliminary data.</text>
</comment>
<dbReference type="EMBL" id="BMLF01000002">
    <property type="protein sequence ID" value="GGM02680.1"/>
    <property type="molecule type" value="Genomic_DNA"/>
</dbReference>
<evidence type="ECO:0000256" key="4">
    <source>
        <dbReference type="ARBA" id="ARBA00022452"/>
    </source>
</evidence>
<dbReference type="Pfam" id="PF02321">
    <property type="entry name" value="OEP"/>
    <property type="match status" value="2"/>
</dbReference>
<keyword evidence="5" id="KW-0812">Transmembrane</keyword>
<keyword evidence="3" id="KW-0813">Transport</keyword>
<keyword evidence="8" id="KW-0732">Signal</keyword>
<keyword evidence="7" id="KW-0998">Cell outer membrane</keyword>
<comment type="subcellular location">
    <subcellularLocation>
        <location evidence="1">Cell outer membrane</location>
    </subcellularLocation>
</comment>
<feature type="signal peptide" evidence="8">
    <location>
        <begin position="1"/>
        <end position="23"/>
    </location>
</feature>
<dbReference type="RefSeq" id="WP_028287583.1">
    <property type="nucleotide sequence ID" value="NZ_BMLF01000002.1"/>
</dbReference>
<comment type="similarity">
    <text evidence="2">Belongs to the outer membrane factor (OMF) (TC 1.B.17) family.</text>
</comment>
<dbReference type="PANTHER" id="PTHR30026">
    <property type="entry name" value="OUTER MEMBRANE PROTEIN TOLC"/>
    <property type="match status" value="1"/>
</dbReference>
<reference evidence="9" key="1">
    <citation type="journal article" date="2014" name="Int. J. Syst. Evol. Microbiol.">
        <title>Complete genome sequence of Corynebacterium casei LMG S-19264T (=DSM 44701T), isolated from a smear-ripened cheese.</title>
        <authorList>
            <consortium name="US DOE Joint Genome Institute (JGI-PGF)"/>
            <person name="Walter F."/>
            <person name="Albersmeier A."/>
            <person name="Kalinowski J."/>
            <person name="Ruckert C."/>
        </authorList>
    </citation>
    <scope>NUCLEOTIDE SEQUENCE</scope>
    <source>
        <strain evidence="9">CGMCC 1.6293</strain>
    </source>
</reference>
<evidence type="ECO:0000256" key="2">
    <source>
        <dbReference type="ARBA" id="ARBA00007613"/>
    </source>
</evidence>
<keyword evidence="10" id="KW-1185">Reference proteome</keyword>
<dbReference type="GO" id="GO:1990281">
    <property type="term" value="C:efflux pump complex"/>
    <property type="evidence" value="ECO:0007669"/>
    <property type="project" value="TreeGrafter"/>
</dbReference>